<comment type="caution">
    <text evidence="1">The sequence shown here is derived from an EMBL/GenBank/DDBJ whole genome shotgun (WGS) entry which is preliminary data.</text>
</comment>
<gene>
    <name evidence="1" type="ORF">EDS130_LOCUS35713</name>
</gene>
<accession>A0A815KNT3</accession>
<dbReference type="AlphaFoldDB" id="A0A815KNT3"/>
<organism evidence="1 2">
    <name type="scientific">Adineta ricciae</name>
    <name type="common">Rotifer</name>
    <dbReference type="NCBI Taxonomy" id="249248"/>
    <lineage>
        <taxon>Eukaryota</taxon>
        <taxon>Metazoa</taxon>
        <taxon>Spiralia</taxon>
        <taxon>Gnathifera</taxon>
        <taxon>Rotifera</taxon>
        <taxon>Eurotatoria</taxon>
        <taxon>Bdelloidea</taxon>
        <taxon>Adinetida</taxon>
        <taxon>Adinetidae</taxon>
        <taxon>Adineta</taxon>
    </lineage>
</organism>
<evidence type="ECO:0000313" key="2">
    <source>
        <dbReference type="Proteomes" id="UP000663852"/>
    </source>
</evidence>
<name>A0A815KNT3_ADIRI</name>
<evidence type="ECO:0000313" key="1">
    <source>
        <dbReference type="EMBL" id="CAF1395546.1"/>
    </source>
</evidence>
<proteinExistence type="predicted"/>
<reference evidence="1" key="1">
    <citation type="submission" date="2021-02" db="EMBL/GenBank/DDBJ databases">
        <authorList>
            <person name="Nowell W R."/>
        </authorList>
    </citation>
    <scope>NUCLEOTIDE SEQUENCE</scope>
</reference>
<dbReference type="EMBL" id="CAJNOJ010000318">
    <property type="protein sequence ID" value="CAF1395546.1"/>
    <property type="molecule type" value="Genomic_DNA"/>
</dbReference>
<protein>
    <submittedName>
        <fullName evidence="1">Uncharacterized protein</fullName>
    </submittedName>
</protein>
<dbReference type="Proteomes" id="UP000663852">
    <property type="component" value="Unassembled WGS sequence"/>
</dbReference>
<sequence length="92" mass="9083">MNYFVGGDGGARVGGDGEAIVGGAAAGGDGGRTTGKNKQVVVAADVVVANGINGGGIETNGNDIELTDKRLNGDFGGVRREIGLFCSLTKVT</sequence>